<protein>
    <submittedName>
        <fullName evidence="2">Adenine deaminase C-terminal domain-containing protein</fullName>
    </submittedName>
</protein>
<organism evidence="2 3">
    <name type="scientific">Peribacillus simplex</name>
    <dbReference type="NCBI Taxonomy" id="1478"/>
    <lineage>
        <taxon>Bacteria</taxon>
        <taxon>Bacillati</taxon>
        <taxon>Bacillota</taxon>
        <taxon>Bacilli</taxon>
        <taxon>Bacillales</taxon>
        <taxon>Bacillaceae</taxon>
        <taxon>Peribacillus</taxon>
    </lineage>
</organism>
<evidence type="ECO:0000313" key="2">
    <source>
        <dbReference type="EMBL" id="MDM5453474.1"/>
    </source>
</evidence>
<accession>A0AAW7IJ27</accession>
<evidence type="ECO:0000259" key="1">
    <source>
        <dbReference type="Pfam" id="PF13382"/>
    </source>
</evidence>
<dbReference type="Pfam" id="PF13382">
    <property type="entry name" value="Adenine_deam_C"/>
    <property type="match status" value="1"/>
</dbReference>
<sequence length="70" mass="7881">MNLYDVVHSLKRIDGALLKPGANRHFNPFLTLAFLALPVIPEIKLTDQGLFSVSEFRHIPIEVSKPVDKI</sequence>
<evidence type="ECO:0000313" key="3">
    <source>
        <dbReference type="Proteomes" id="UP001234602"/>
    </source>
</evidence>
<dbReference type="EMBL" id="JAUCEY010000008">
    <property type="protein sequence ID" value="MDM5453474.1"/>
    <property type="molecule type" value="Genomic_DNA"/>
</dbReference>
<comment type="caution">
    <text evidence="2">The sequence shown here is derived from an EMBL/GenBank/DDBJ whole genome shotgun (WGS) entry which is preliminary data.</text>
</comment>
<name>A0AAW7IJ27_9BACI</name>
<dbReference type="AlphaFoldDB" id="A0AAW7IJ27"/>
<feature type="domain" description="Adenine deaminase C-terminal" evidence="1">
    <location>
        <begin position="3"/>
        <end position="56"/>
    </location>
</feature>
<proteinExistence type="predicted"/>
<dbReference type="InterPro" id="IPR026912">
    <property type="entry name" value="Adenine_deam_C"/>
</dbReference>
<dbReference type="RefSeq" id="WP_289320278.1">
    <property type="nucleotide sequence ID" value="NZ_JAUCEY010000008.1"/>
</dbReference>
<reference evidence="2" key="1">
    <citation type="submission" date="2023-06" db="EMBL/GenBank/DDBJ databases">
        <title>Comparative genomics of Bacillaceae isolates and their secondary metabolite potential.</title>
        <authorList>
            <person name="Song L."/>
            <person name="Nielsen L.J."/>
            <person name="Mohite O."/>
            <person name="Xu X."/>
            <person name="Weber T."/>
            <person name="Kovacs A.T."/>
        </authorList>
    </citation>
    <scope>NUCLEOTIDE SEQUENCE</scope>
    <source>
        <strain evidence="2">D8_B_37</strain>
    </source>
</reference>
<dbReference type="Proteomes" id="UP001234602">
    <property type="component" value="Unassembled WGS sequence"/>
</dbReference>
<gene>
    <name evidence="2" type="ORF">QUF89_14950</name>
</gene>